<evidence type="ECO:0000313" key="3">
    <source>
        <dbReference type="EMBL" id="AXX95974.1"/>
    </source>
</evidence>
<keyword evidence="4" id="KW-0966">Cell projection</keyword>
<dbReference type="EMBL" id="CP032097">
    <property type="protein sequence ID" value="AXX95974.1"/>
    <property type="molecule type" value="Genomic_DNA"/>
</dbReference>
<dbReference type="Proteomes" id="UP000262582">
    <property type="component" value="Chromosome"/>
</dbReference>
<feature type="compositionally biased region" description="Basic and acidic residues" evidence="1">
    <location>
        <begin position="163"/>
        <end position="183"/>
    </location>
</feature>
<feature type="domain" description="Flagellar hook-length control protein-like C-terminal" evidence="2">
    <location>
        <begin position="547"/>
        <end position="627"/>
    </location>
</feature>
<feature type="compositionally biased region" description="Low complexity" evidence="1">
    <location>
        <begin position="625"/>
        <end position="643"/>
    </location>
</feature>
<dbReference type="RefSeq" id="WP_118918131.1">
    <property type="nucleotide sequence ID" value="NZ_CP032097.1"/>
</dbReference>
<feature type="region of interest" description="Disordered" evidence="1">
    <location>
        <begin position="1"/>
        <end position="32"/>
    </location>
</feature>
<dbReference type="Proteomes" id="UP000290588">
    <property type="component" value="Unassembled WGS sequence"/>
</dbReference>
<organism evidence="4 6">
    <name type="scientific">Arcobacter ellisii</name>
    <dbReference type="NCBI Taxonomy" id="913109"/>
    <lineage>
        <taxon>Bacteria</taxon>
        <taxon>Pseudomonadati</taxon>
        <taxon>Campylobacterota</taxon>
        <taxon>Epsilonproteobacteria</taxon>
        <taxon>Campylobacterales</taxon>
        <taxon>Arcobacteraceae</taxon>
        <taxon>Arcobacter</taxon>
    </lineage>
</organism>
<dbReference type="EMBL" id="NXIG01000012">
    <property type="protein sequence ID" value="RXI29349.1"/>
    <property type="molecule type" value="Genomic_DNA"/>
</dbReference>
<dbReference type="AlphaFoldDB" id="A0A347UAU6"/>
<sequence>MANVTDILIKTKTTTPEVSSTSEKESVKEQPSLFDSLLKESFSKEETLQEKVEPNKLELNKEKKSVTQSELKVDTKEADIELKTTSNTSLLDRLIIEAKNEVIEDGAKIVIEDALAKSSTEETLNLENNDEVKNKDIKIQSDSTVEIPLEIIDSENQEVPENLENKNDTTTKTDNLENPKTEIKNPSLPILENDTTNLESNGEIKKDLEVILKDNLVTPESEIDIKKDIEIVLDKVLTKENELENSQNIDKEIKVSDNKIEINNLENKIQDGKVIDTILTETLEIKIDDNKVEKKESLNGIDTKNIDTLVENSLPLVGNEVETIDINENITAIDNVLENENSTNQVVSKDIINPLNKPEEKKSLMDILIQKNMEKANIKVLDETGTELLKNEINNKEVISNIYLSEQKNLLNNQVLFNKGEAISLLKDGTSVKDIEKSANILDLGLENLDVEQNVEIENLAVKKQDVNTLDKKNILDSLLNEKNIRSEDIRNLITKSVDASAALLENTLNVSDDTLINVNSPLSYNIQSKIIGAKQQMATMMSDIARQMYENYKPPVTVFRINLNPVDLGNIAILMKNDKNNGLSISMNISNPTTLDALIDNQNVLRNSLNKTFDENTKFNLDFSSSNQNDNQSSNSQSNQNQGRRFERQMDTQSVLQLKEENKNREENIDYM</sequence>
<keyword evidence="4" id="KW-0282">Flagellum</keyword>
<feature type="region of interest" description="Disordered" evidence="1">
    <location>
        <begin position="161"/>
        <end position="195"/>
    </location>
</feature>
<dbReference type="KEGG" id="aell:AELL_2356"/>
<accession>A0A347UAU6</accession>
<reference evidence="4 6" key="1">
    <citation type="submission" date="2017-09" db="EMBL/GenBank/DDBJ databases">
        <title>Genomics of the genus Arcobacter.</title>
        <authorList>
            <person name="Perez-Cataluna A."/>
            <person name="Figueras M.J."/>
            <person name="Salas-Masso N."/>
        </authorList>
    </citation>
    <scope>NUCLEOTIDE SEQUENCE [LARGE SCALE GENOMIC DNA]</scope>
    <source>
        <strain evidence="4 6">CECT 7837</strain>
    </source>
</reference>
<dbReference type="InterPro" id="IPR021136">
    <property type="entry name" value="Flagellar_hook_control-like_C"/>
</dbReference>
<keyword evidence="4" id="KW-0969">Cilium</keyword>
<dbReference type="InterPro" id="IPR038610">
    <property type="entry name" value="FliK-like_C_sf"/>
</dbReference>
<proteinExistence type="predicted"/>
<dbReference type="OrthoDB" id="5349375at2"/>
<keyword evidence="5" id="KW-1185">Reference proteome</keyword>
<protein>
    <submittedName>
        <fullName evidence="4">Flagellar hook-length control protein FliK</fullName>
    </submittedName>
</protein>
<evidence type="ECO:0000259" key="2">
    <source>
        <dbReference type="Pfam" id="PF02120"/>
    </source>
</evidence>
<dbReference type="Gene3D" id="3.30.750.140">
    <property type="match status" value="1"/>
</dbReference>
<feature type="compositionally biased region" description="Low complexity" evidence="1">
    <location>
        <begin position="10"/>
        <end position="21"/>
    </location>
</feature>
<evidence type="ECO:0000313" key="4">
    <source>
        <dbReference type="EMBL" id="RXI29349.1"/>
    </source>
</evidence>
<evidence type="ECO:0000313" key="5">
    <source>
        <dbReference type="Proteomes" id="UP000262582"/>
    </source>
</evidence>
<gene>
    <name evidence="3" type="primary">fliKII</name>
    <name evidence="3" type="ORF">AELL_2356</name>
    <name evidence="4" type="ORF">CP962_11140</name>
</gene>
<feature type="region of interest" description="Disordered" evidence="1">
    <location>
        <begin position="623"/>
        <end position="673"/>
    </location>
</feature>
<evidence type="ECO:0000256" key="1">
    <source>
        <dbReference type="SAM" id="MobiDB-lite"/>
    </source>
</evidence>
<feature type="compositionally biased region" description="Basic and acidic residues" evidence="1">
    <location>
        <begin position="659"/>
        <end position="673"/>
    </location>
</feature>
<name>A0A347UAU6_9BACT</name>
<dbReference type="Pfam" id="PF02120">
    <property type="entry name" value="Flg_hook"/>
    <property type="match status" value="1"/>
</dbReference>
<reference evidence="3 5" key="2">
    <citation type="submission" date="2018-08" db="EMBL/GenBank/DDBJ databases">
        <title>Complete genome of the Arcobacter ellisii type strain LMG 26155.</title>
        <authorList>
            <person name="Miller W.G."/>
            <person name="Yee E."/>
            <person name="Bono J.L."/>
        </authorList>
    </citation>
    <scope>NUCLEOTIDE SEQUENCE [LARGE SCALE GENOMIC DNA]</scope>
    <source>
        <strain evidence="3 5">LMG 26155</strain>
    </source>
</reference>
<evidence type="ECO:0000313" key="6">
    <source>
        <dbReference type="Proteomes" id="UP000290588"/>
    </source>
</evidence>